<dbReference type="eggNOG" id="ENOG502T490">
    <property type="taxonomic scope" value="Eukaryota"/>
</dbReference>
<organism evidence="3">
    <name type="scientific">Verticillium alfalfae (strain VaMs.102 / ATCC MYA-4576 / FGSC 10136)</name>
    <name type="common">Verticillium wilt of alfalfa</name>
    <name type="synonym">Verticillium albo-atrum</name>
    <dbReference type="NCBI Taxonomy" id="526221"/>
    <lineage>
        <taxon>Eukaryota</taxon>
        <taxon>Fungi</taxon>
        <taxon>Dikarya</taxon>
        <taxon>Ascomycota</taxon>
        <taxon>Pezizomycotina</taxon>
        <taxon>Sordariomycetes</taxon>
        <taxon>Hypocreomycetidae</taxon>
        <taxon>Glomerellales</taxon>
        <taxon>Plectosphaerellaceae</taxon>
        <taxon>Verticillium</taxon>
    </lineage>
</organism>
<dbReference type="RefSeq" id="XP_003002631.1">
    <property type="nucleotide sequence ID" value="XM_003002585.1"/>
</dbReference>
<dbReference type="OrthoDB" id="3200163at2759"/>
<dbReference type="KEGG" id="val:VDBG_07202"/>
<dbReference type="Proteomes" id="UP000008698">
    <property type="component" value="Unassembled WGS sequence"/>
</dbReference>
<evidence type="ECO:0000256" key="1">
    <source>
        <dbReference type="SAM" id="Coils"/>
    </source>
</evidence>
<evidence type="ECO:0000313" key="2">
    <source>
        <dbReference type="EMBL" id="EEY21092.1"/>
    </source>
</evidence>
<evidence type="ECO:0000313" key="3">
    <source>
        <dbReference type="Proteomes" id="UP000008698"/>
    </source>
</evidence>
<protein>
    <submittedName>
        <fullName evidence="2">Predicted protein</fullName>
    </submittedName>
</protein>
<dbReference type="HOGENOM" id="CLU_025581_0_0_1"/>
<feature type="coiled-coil region" evidence="1">
    <location>
        <begin position="40"/>
        <end position="99"/>
    </location>
</feature>
<accession>C9SQG7</accession>
<gene>
    <name evidence="2" type="ORF">VDBG_07202</name>
</gene>
<dbReference type="AlphaFoldDB" id="C9SQG7"/>
<sequence>MALEAVGLGLGATQFAAELAVTIVKLKRLWDEVQDVPDHIQSILEELEDVDLILQDVEEQINRDEIPDELKSTVLPRVLRSTQRAYRALEELVESLDRQIVSSRGFRRRLVSVRVVIKKPVLEKMESQLRRALDILNMAINSYTMAYTRISSQVIINRLPLPAPPQSGPARHGQVITTIEPVPPEVDIAKKTTPEEVARLRTIYPGTSWLGRVNFTLNSKDRYEFVLQAPSWLAASIYSVMVERSLHGWNTELKVHNVIRSWKEVEGVVGILETDDCPALLSFLTRQRLPLLTRDRDGFTLLDLSSWSGSVRTFGKLVELGLKSYILDNRWGGVLTSRM</sequence>
<keyword evidence="1" id="KW-0175">Coiled coil</keyword>
<keyword evidence="3" id="KW-1185">Reference proteome</keyword>
<dbReference type="EMBL" id="DS985222">
    <property type="protein sequence ID" value="EEY21092.1"/>
    <property type="molecule type" value="Genomic_DNA"/>
</dbReference>
<dbReference type="OMA" id="DILNMAI"/>
<name>C9SQG7_VERA1</name>
<dbReference type="GeneID" id="9527630"/>
<proteinExistence type="predicted"/>
<reference evidence="3" key="1">
    <citation type="journal article" date="2011" name="PLoS Pathog.">
        <title>Comparative genomics yields insights into niche adaptation of plant vascular wilt pathogens.</title>
        <authorList>
            <person name="Klosterman S.J."/>
            <person name="Subbarao K.V."/>
            <person name="Kang S."/>
            <person name="Veronese P."/>
            <person name="Gold S.E."/>
            <person name="Thomma B.P.H.J."/>
            <person name="Chen Z."/>
            <person name="Henrissat B."/>
            <person name="Lee Y.-H."/>
            <person name="Park J."/>
            <person name="Garcia-Pedrajas M.D."/>
            <person name="Barbara D.J."/>
            <person name="Anchieta A."/>
            <person name="de Jonge R."/>
            <person name="Santhanam P."/>
            <person name="Maruthachalam K."/>
            <person name="Atallah Z."/>
            <person name="Amyotte S.G."/>
            <person name="Paz Z."/>
            <person name="Inderbitzin P."/>
            <person name="Hayes R.J."/>
            <person name="Heiman D.I."/>
            <person name="Young S."/>
            <person name="Zeng Q."/>
            <person name="Engels R."/>
            <person name="Galagan J."/>
            <person name="Cuomo C.A."/>
            <person name="Dobinson K.F."/>
            <person name="Ma L.-J."/>
        </authorList>
    </citation>
    <scope>NUCLEOTIDE SEQUENCE [LARGE SCALE GENOMIC DNA]</scope>
    <source>
        <strain evidence="3">VaMs.102 / ATCC MYA-4576 / FGSC 10136</strain>
    </source>
</reference>